<proteinExistence type="predicted"/>
<dbReference type="InterPro" id="IPR003877">
    <property type="entry name" value="SPRY_dom"/>
</dbReference>
<dbReference type="Pfam" id="PF00622">
    <property type="entry name" value="SPRY"/>
    <property type="match status" value="1"/>
</dbReference>
<sequence length="303" mass="34449">MENEAECRSPTYLPNSIAFCSHTKEDVMKCECGEEENDFAWVWSADKEIGQAGKIVLGAEQRQVIFNPEYSSGTAAVRGGKLLLPGYHHYWELKMTSTVYGTNIMVGVCTPKCDMKQGIHRFCSLLGRDAESWGYSYFGTIQHGSKQKRYGPRWGKGSIIGMHLDTWRGTLEFFLNREPLGIAFTGLCNQELYPIVSSTSANTGMKLVSSYMFSHSLQFLSSEAVFRKIFQSSNTIPEHIKLPPGLHRYIMNNHWPFIKFGSKRASDDTLDYARAQNPSKRSLEEEEPTDVKKPKKLYRYHSP</sequence>
<dbReference type="Proteomes" id="UP001381693">
    <property type="component" value="Unassembled WGS sequence"/>
</dbReference>
<dbReference type="CDD" id="cd12876">
    <property type="entry name" value="SPRY_SOCS3"/>
    <property type="match status" value="1"/>
</dbReference>
<dbReference type="GO" id="GO:0043161">
    <property type="term" value="P:proteasome-mediated ubiquitin-dependent protein catabolic process"/>
    <property type="evidence" value="ECO:0007669"/>
    <property type="project" value="TreeGrafter"/>
</dbReference>
<dbReference type="SUPFAM" id="SSF49899">
    <property type="entry name" value="Concanavalin A-like lectins/glucanases"/>
    <property type="match status" value="1"/>
</dbReference>
<evidence type="ECO:0000313" key="4">
    <source>
        <dbReference type="EMBL" id="KAK7083986.1"/>
    </source>
</evidence>
<reference evidence="4 5" key="1">
    <citation type="submission" date="2023-11" db="EMBL/GenBank/DDBJ databases">
        <title>Halocaridina rubra genome assembly.</title>
        <authorList>
            <person name="Smith C."/>
        </authorList>
    </citation>
    <scope>NUCLEOTIDE SEQUENCE [LARGE SCALE GENOMIC DNA]</scope>
    <source>
        <strain evidence="4">EP-1</strain>
        <tissue evidence="4">Whole</tissue>
    </source>
</reference>
<dbReference type="GO" id="GO:0019005">
    <property type="term" value="C:SCF ubiquitin ligase complex"/>
    <property type="evidence" value="ECO:0007669"/>
    <property type="project" value="TreeGrafter"/>
</dbReference>
<dbReference type="PROSITE" id="PS50188">
    <property type="entry name" value="B302_SPRY"/>
    <property type="match status" value="1"/>
</dbReference>
<keyword evidence="1" id="KW-0833">Ubl conjugation pathway</keyword>
<dbReference type="SMART" id="SM00449">
    <property type="entry name" value="SPRY"/>
    <property type="match status" value="1"/>
</dbReference>
<dbReference type="InterPro" id="IPR043136">
    <property type="entry name" value="B30.2/SPRY_sf"/>
</dbReference>
<dbReference type="Gene3D" id="2.60.120.920">
    <property type="match status" value="1"/>
</dbReference>
<protein>
    <submittedName>
        <fullName evidence="4">SPRY domain-containing SOCS box protein 3</fullName>
    </submittedName>
</protein>
<keyword evidence="5" id="KW-1185">Reference proteome</keyword>
<dbReference type="InterPro" id="IPR035754">
    <property type="entry name" value="SPRY_SPSB3"/>
</dbReference>
<evidence type="ECO:0000256" key="1">
    <source>
        <dbReference type="ARBA" id="ARBA00022786"/>
    </source>
</evidence>
<evidence type="ECO:0000256" key="2">
    <source>
        <dbReference type="SAM" id="MobiDB-lite"/>
    </source>
</evidence>
<name>A0AAN8XH03_HALRR</name>
<dbReference type="InterPro" id="IPR001870">
    <property type="entry name" value="B30.2/SPRY"/>
</dbReference>
<dbReference type="InterPro" id="IPR050672">
    <property type="entry name" value="FBXO45-Fsn/SPSB_families"/>
</dbReference>
<organism evidence="4 5">
    <name type="scientific">Halocaridina rubra</name>
    <name type="common">Hawaiian red shrimp</name>
    <dbReference type="NCBI Taxonomy" id="373956"/>
    <lineage>
        <taxon>Eukaryota</taxon>
        <taxon>Metazoa</taxon>
        <taxon>Ecdysozoa</taxon>
        <taxon>Arthropoda</taxon>
        <taxon>Crustacea</taxon>
        <taxon>Multicrustacea</taxon>
        <taxon>Malacostraca</taxon>
        <taxon>Eumalacostraca</taxon>
        <taxon>Eucarida</taxon>
        <taxon>Decapoda</taxon>
        <taxon>Pleocyemata</taxon>
        <taxon>Caridea</taxon>
        <taxon>Atyoidea</taxon>
        <taxon>Atyidae</taxon>
        <taxon>Halocaridina</taxon>
    </lineage>
</organism>
<feature type="domain" description="B30.2/SPRY" evidence="3">
    <location>
        <begin position="23"/>
        <end position="214"/>
    </location>
</feature>
<dbReference type="AlphaFoldDB" id="A0AAN8XH03"/>
<gene>
    <name evidence="4" type="primary">SPSB3</name>
    <name evidence="4" type="ORF">SK128_011830</name>
</gene>
<dbReference type="InterPro" id="IPR013320">
    <property type="entry name" value="ConA-like_dom_sf"/>
</dbReference>
<feature type="compositionally biased region" description="Basic residues" evidence="2">
    <location>
        <begin position="293"/>
        <end position="303"/>
    </location>
</feature>
<evidence type="ECO:0000313" key="5">
    <source>
        <dbReference type="Proteomes" id="UP001381693"/>
    </source>
</evidence>
<feature type="region of interest" description="Disordered" evidence="2">
    <location>
        <begin position="269"/>
        <end position="303"/>
    </location>
</feature>
<dbReference type="PANTHER" id="PTHR12245">
    <property type="entry name" value="SPRY DOMAIN CONTAINING SOCS BOX PROTEIN"/>
    <property type="match status" value="1"/>
</dbReference>
<evidence type="ECO:0000259" key="3">
    <source>
        <dbReference type="PROSITE" id="PS50188"/>
    </source>
</evidence>
<accession>A0AAN8XH03</accession>
<dbReference type="EMBL" id="JAXCGZ010002372">
    <property type="protein sequence ID" value="KAK7083986.1"/>
    <property type="molecule type" value="Genomic_DNA"/>
</dbReference>
<comment type="caution">
    <text evidence="4">The sequence shown here is derived from an EMBL/GenBank/DDBJ whole genome shotgun (WGS) entry which is preliminary data.</text>
</comment>
<dbReference type="PANTHER" id="PTHR12245:SF5">
    <property type="entry name" value="SPRY DOMAIN-CONTAINING SOCS BOX PROTEIN 3"/>
    <property type="match status" value="1"/>
</dbReference>